<dbReference type="AlphaFoldDB" id="A0A4Q7JF97"/>
<dbReference type="EMBL" id="SFCC01000001">
    <property type="protein sequence ID" value="RZQ66038.1"/>
    <property type="molecule type" value="Genomic_DNA"/>
</dbReference>
<feature type="transmembrane region" description="Helical" evidence="5">
    <location>
        <begin position="42"/>
        <end position="64"/>
    </location>
</feature>
<accession>A0A4Q7JF97</accession>
<protein>
    <submittedName>
        <fullName evidence="6">Invasion protein</fullName>
    </submittedName>
</protein>
<comment type="subcellular location">
    <subcellularLocation>
        <location evidence="1">Membrane</location>
        <topology evidence="1">Multi-pass membrane protein</topology>
    </subcellularLocation>
</comment>
<dbReference type="Proteomes" id="UP000292003">
    <property type="component" value="Unassembled WGS sequence"/>
</dbReference>
<evidence type="ECO:0000313" key="6">
    <source>
        <dbReference type="EMBL" id="RZQ66038.1"/>
    </source>
</evidence>
<name>A0A4Q7JF97_9PSEU</name>
<evidence type="ECO:0000256" key="4">
    <source>
        <dbReference type="ARBA" id="ARBA00023136"/>
    </source>
</evidence>
<dbReference type="GO" id="GO:0016020">
    <property type="term" value="C:membrane"/>
    <property type="evidence" value="ECO:0007669"/>
    <property type="project" value="UniProtKB-SubCell"/>
</dbReference>
<evidence type="ECO:0000256" key="1">
    <source>
        <dbReference type="ARBA" id="ARBA00004141"/>
    </source>
</evidence>
<keyword evidence="4 5" id="KW-0472">Membrane</keyword>
<feature type="transmembrane region" description="Helical" evidence="5">
    <location>
        <begin position="69"/>
        <end position="89"/>
    </location>
</feature>
<dbReference type="OrthoDB" id="3700080at2"/>
<evidence type="ECO:0000256" key="3">
    <source>
        <dbReference type="ARBA" id="ARBA00022989"/>
    </source>
</evidence>
<dbReference type="InterPro" id="IPR032808">
    <property type="entry name" value="DoxX"/>
</dbReference>
<dbReference type="RefSeq" id="WP_130473607.1">
    <property type="nucleotide sequence ID" value="NZ_SFCC01000001.1"/>
</dbReference>
<reference evidence="6 7" key="1">
    <citation type="submission" date="2019-02" db="EMBL/GenBank/DDBJ databases">
        <title>Draft genome sequence of Amycolatopsis sp. 8-3EHSu isolated from roots of Suaeda maritima.</title>
        <authorList>
            <person name="Duangmal K."/>
            <person name="Chantavorakit T."/>
        </authorList>
    </citation>
    <scope>NUCLEOTIDE SEQUENCE [LARGE SCALE GENOMIC DNA]</scope>
    <source>
        <strain evidence="6 7">8-3EHSu</strain>
    </source>
</reference>
<keyword evidence="7" id="KW-1185">Reference proteome</keyword>
<feature type="transmembrane region" description="Helical" evidence="5">
    <location>
        <begin position="95"/>
        <end position="116"/>
    </location>
</feature>
<dbReference type="Pfam" id="PF13564">
    <property type="entry name" value="DoxX_2"/>
    <property type="match status" value="1"/>
</dbReference>
<evidence type="ECO:0000256" key="2">
    <source>
        <dbReference type="ARBA" id="ARBA00022692"/>
    </source>
</evidence>
<comment type="caution">
    <text evidence="6">The sequence shown here is derived from an EMBL/GenBank/DDBJ whole genome shotgun (WGS) entry which is preliminary data.</text>
</comment>
<organism evidence="6 7">
    <name type="scientific">Amycolatopsis suaedae</name>
    <dbReference type="NCBI Taxonomy" id="2510978"/>
    <lineage>
        <taxon>Bacteria</taxon>
        <taxon>Bacillati</taxon>
        <taxon>Actinomycetota</taxon>
        <taxon>Actinomycetes</taxon>
        <taxon>Pseudonocardiales</taxon>
        <taxon>Pseudonocardiaceae</taxon>
        <taxon>Amycolatopsis</taxon>
    </lineage>
</organism>
<evidence type="ECO:0000313" key="7">
    <source>
        <dbReference type="Proteomes" id="UP000292003"/>
    </source>
</evidence>
<keyword evidence="2 5" id="KW-0812">Transmembrane</keyword>
<gene>
    <name evidence="6" type="ORF">EWH70_02960</name>
</gene>
<proteinExistence type="predicted"/>
<evidence type="ECO:0000256" key="5">
    <source>
        <dbReference type="SAM" id="Phobius"/>
    </source>
</evidence>
<sequence length="119" mass="12338">MQIAFVVMSLVLGALFLFVGLTKVLRQQRMVDSAEHLGFSVRAYQAIGALEIGATAGLVVGLFWRPLGIAAAAGLALLLIGAVIAHVRAGDEAKLYLPAAWLTIVSAATAVIGVLAPGW</sequence>
<keyword evidence="3 5" id="KW-1133">Transmembrane helix</keyword>